<sequence length="100" mass="10668">MVTITPKNAGEPTAGTLTGLPSPAETAATDQPSTANESAQTSAKEQGANEQASKQTPLQQGARLPREVRERRGARVHRGFIAGGWPIDWCVRVVVVFVRC</sequence>
<dbReference type="PATRIC" id="fig|1348662.3.peg.648"/>
<organism evidence="2 3">
    <name type="scientific">Corynebacterium argentoratense DSM 44202</name>
    <dbReference type="NCBI Taxonomy" id="1348662"/>
    <lineage>
        <taxon>Bacteria</taxon>
        <taxon>Bacillati</taxon>
        <taxon>Actinomycetota</taxon>
        <taxon>Actinomycetes</taxon>
        <taxon>Mycobacteriales</taxon>
        <taxon>Corynebacteriaceae</taxon>
        <taxon>Corynebacterium</taxon>
    </lineage>
</organism>
<name>U3GXM8_9CORY</name>
<proteinExistence type="predicted"/>
<dbReference type="AlphaFoldDB" id="U3GXM8"/>
<dbReference type="EMBL" id="CP006365">
    <property type="protein sequence ID" value="AGU14811.1"/>
    <property type="molecule type" value="Genomic_DNA"/>
</dbReference>
<dbReference type="KEGG" id="caz:CARG_03295"/>
<evidence type="ECO:0000256" key="1">
    <source>
        <dbReference type="SAM" id="MobiDB-lite"/>
    </source>
</evidence>
<protein>
    <submittedName>
        <fullName evidence="2">Uncharacterized protein</fullName>
    </submittedName>
</protein>
<dbReference type="Proteomes" id="UP000016943">
    <property type="component" value="Chromosome"/>
</dbReference>
<evidence type="ECO:0000313" key="2">
    <source>
        <dbReference type="EMBL" id="AGU14811.1"/>
    </source>
</evidence>
<accession>U3GXM8</accession>
<reference evidence="2 3" key="1">
    <citation type="journal article" date="2013" name="Genome Announc.">
        <title>Whole-Genome Sequence of the Clinical Strain Corynebacterium argentoratense DSM 44202, Isolated from a Human Throat Specimen.</title>
        <authorList>
            <person name="Bomholt C."/>
            <person name="Glaub A."/>
            <person name="Gravermann K."/>
            <person name="Albersmeier A."/>
            <person name="Brinkrolf K."/>
            <person name="Ruckert C."/>
            <person name="Tauch A."/>
        </authorList>
    </citation>
    <scope>NUCLEOTIDE SEQUENCE [LARGE SCALE GENOMIC DNA]</scope>
    <source>
        <strain evidence="2">DSM 44202</strain>
    </source>
</reference>
<evidence type="ECO:0000313" key="3">
    <source>
        <dbReference type="Proteomes" id="UP000016943"/>
    </source>
</evidence>
<gene>
    <name evidence="2" type="ORF">CARG_03295</name>
</gene>
<keyword evidence="3" id="KW-1185">Reference proteome</keyword>
<feature type="region of interest" description="Disordered" evidence="1">
    <location>
        <begin position="1"/>
        <end position="71"/>
    </location>
</feature>
<dbReference type="HOGENOM" id="CLU_2301037_0_0_11"/>
<feature type="compositionally biased region" description="Polar residues" evidence="1">
    <location>
        <begin position="28"/>
        <end position="59"/>
    </location>
</feature>